<evidence type="ECO:0000313" key="3">
    <source>
        <dbReference type="EMBL" id="KAA8518433.1"/>
    </source>
</evidence>
<keyword evidence="2" id="KW-1133">Transmembrane helix</keyword>
<dbReference type="PANTHER" id="PTHR33564">
    <property type="entry name" value="TRANSMEMBRANE PROTEIN"/>
    <property type="match status" value="1"/>
</dbReference>
<dbReference type="EMBL" id="CM018050">
    <property type="protein sequence ID" value="KAA8518433.1"/>
    <property type="molecule type" value="Genomic_DNA"/>
</dbReference>
<dbReference type="PANTHER" id="PTHR33564:SF8">
    <property type="entry name" value="TRANSMEMBRANE PROTEIN"/>
    <property type="match status" value="1"/>
</dbReference>
<protein>
    <submittedName>
        <fullName evidence="3">Uncharacterized protein</fullName>
    </submittedName>
</protein>
<dbReference type="AlphaFoldDB" id="A0A5J4ZI64"/>
<evidence type="ECO:0000313" key="4">
    <source>
        <dbReference type="Proteomes" id="UP000325577"/>
    </source>
</evidence>
<proteinExistence type="predicted"/>
<feature type="transmembrane region" description="Helical" evidence="2">
    <location>
        <begin position="6"/>
        <end position="26"/>
    </location>
</feature>
<keyword evidence="2" id="KW-0812">Transmembrane</keyword>
<dbReference type="Proteomes" id="UP000325577">
    <property type="component" value="Linkage Group LG7"/>
</dbReference>
<dbReference type="OrthoDB" id="1904110at2759"/>
<evidence type="ECO:0000256" key="1">
    <source>
        <dbReference type="SAM" id="MobiDB-lite"/>
    </source>
</evidence>
<gene>
    <name evidence="3" type="ORF">F0562_015907</name>
</gene>
<keyword evidence="4" id="KW-1185">Reference proteome</keyword>
<sequence>MDNSVGAGFMAVFAVSGSVVLLSLQLHKRLLSDFMKKIEFELGSEKDMPKKKVRFADDVMDPSSENKEHRRKHLGKPATRVDLIDQGPNSRADGKLDTMPLNWQVMYKGIIEYRTLKGCNVSNGF</sequence>
<accession>A0A5J4ZI64</accession>
<feature type="region of interest" description="Disordered" evidence="1">
    <location>
        <begin position="55"/>
        <end position="95"/>
    </location>
</feature>
<reference evidence="3 4" key="1">
    <citation type="submission" date="2019-09" db="EMBL/GenBank/DDBJ databases">
        <title>A chromosome-level genome assembly of the Chinese tupelo Nyssa sinensis.</title>
        <authorList>
            <person name="Yang X."/>
            <person name="Kang M."/>
            <person name="Yang Y."/>
            <person name="Xiong H."/>
            <person name="Wang M."/>
            <person name="Zhang Z."/>
            <person name="Wang Z."/>
            <person name="Wu H."/>
            <person name="Ma T."/>
            <person name="Liu J."/>
            <person name="Xi Z."/>
        </authorList>
    </citation>
    <scope>NUCLEOTIDE SEQUENCE [LARGE SCALE GENOMIC DNA]</scope>
    <source>
        <strain evidence="3">J267</strain>
        <tissue evidence="3">Leaf</tissue>
    </source>
</reference>
<organism evidence="3 4">
    <name type="scientific">Nyssa sinensis</name>
    <dbReference type="NCBI Taxonomy" id="561372"/>
    <lineage>
        <taxon>Eukaryota</taxon>
        <taxon>Viridiplantae</taxon>
        <taxon>Streptophyta</taxon>
        <taxon>Embryophyta</taxon>
        <taxon>Tracheophyta</taxon>
        <taxon>Spermatophyta</taxon>
        <taxon>Magnoliopsida</taxon>
        <taxon>eudicotyledons</taxon>
        <taxon>Gunneridae</taxon>
        <taxon>Pentapetalae</taxon>
        <taxon>asterids</taxon>
        <taxon>Cornales</taxon>
        <taxon>Nyssaceae</taxon>
        <taxon>Nyssa</taxon>
    </lineage>
</organism>
<evidence type="ECO:0000256" key="2">
    <source>
        <dbReference type="SAM" id="Phobius"/>
    </source>
</evidence>
<name>A0A5J4ZI64_9ASTE</name>
<keyword evidence="2" id="KW-0472">Membrane</keyword>